<dbReference type="STRING" id="1230458.C484_14983"/>
<dbReference type="RefSeq" id="WP_006826666.1">
    <property type="nucleotide sequence ID" value="NZ_AOIL01000050.1"/>
</dbReference>
<dbReference type="Proteomes" id="UP000011648">
    <property type="component" value="Unassembled WGS sequence"/>
</dbReference>
<dbReference type="GO" id="GO:0044877">
    <property type="term" value="F:protein-containing complex binding"/>
    <property type="evidence" value="ECO:0007669"/>
    <property type="project" value="TreeGrafter"/>
</dbReference>
<dbReference type="InterPro" id="IPR036291">
    <property type="entry name" value="NAD(P)-bd_dom_sf"/>
</dbReference>
<dbReference type="InterPro" id="IPR051207">
    <property type="entry name" value="ComplexI_NDUFA9_subunit"/>
</dbReference>
<keyword evidence="3" id="KW-1185">Reference proteome</keyword>
<gene>
    <name evidence="2" type="ORF">C484_14983</name>
</gene>
<protein>
    <submittedName>
        <fullName evidence="2">NAD-dependent epimerase/dehydratase</fullName>
    </submittedName>
</protein>
<dbReference type="OrthoDB" id="213145at2157"/>
<reference evidence="2 3" key="1">
    <citation type="journal article" date="2014" name="PLoS Genet.">
        <title>Phylogenetically driven sequencing of extremely halophilic archaea reveals strategies for static and dynamic osmo-response.</title>
        <authorList>
            <person name="Becker E.A."/>
            <person name="Seitzer P.M."/>
            <person name="Tritt A."/>
            <person name="Larsen D."/>
            <person name="Krusor M."/>
            <person name="Yao A.I."/>
            <person name="Wu D."/>
            <person name="Madern D."/>
            <person name="Eisen J.A."/>
            <person name="Darling A.E."/>
            <person name="Facciotti M.T."/>
        </authorList>
    </citation>
    <scope>NUCLEOTIDE SEQUENCE [LARGE SCALE GENOMIC DNA]</scope>
    <source>
        <strain evidence="2 3">DSM 12281</strain>
    </source>
</reference>
<dbReference type="CDD" id="cd05271">
    <property type="entry name" value="NDUFA9_like_SDR_a"/>
    <property type="match status" value="1"/>
</dbReference>
<sequence>MQVLVAGGTGFIGTHLCTELAERGHEVTALSRNPTAEDADELPDEVDLSTGDVSAYDSIVDAVAGHDAIVNLVALSPLYQPPGGTDHETVHLGGTENLVRAAEEHGVDRFLQISALSADPDGPTAYIRTKGRAESIVREAALSWTIVRPAVVFGDGGEFLSFAKRLTTPYLTGLPGGGKTRFQPIWVGDFAPLLADALVDDFHVGRTYELGGPQVVTLADATELVYEADGRPVTILPIPMALTKLGLPAADPLPFVPFGADQARSLEFDNTVAENDVQVFGVESTDLLTLGAYLGVRDGTPREESQPLA</sequence>
<dbReference type="PATRIC" id="fig|1230458.4.peg.3028"/>
<evidence type="ECO:0000313" key="2">
    <source>
        <dbReference type="EMBL" id="ELY88908.1"/>
    </source>
</evidence>
<organism evidence="2 3">
    <name type="scientific">Natrialba taiwanensis DSM 12281</name>
    <dbReference type="NCBI Taxonomy" id="1230458"/>
    <lineage>
        <taxon>Archaea</taxon>
        <taxon>Methanobacteriati</taxon>
        <taxon>Methanobacteriota</taxon>
        <taxon>Stenosarchaea group</taxon>
        <taxon>Halobacteria</taxon>
        <taxon>Halobacteriales</taxon>
        <taxon>Natrialbaceae</taxon>
        <taxon>Natrialba</taxon>
    </lineage>
</organism>
<comment type="caution">
    <text evidence="2">The sequence shown here is derived from an EMBL/GenBank/DDBJ whole genome shotgun (WGS) entry which is preliminary data.</text>
</comment>
<dbReference type="EMBL" id="AOIL01000050">
    <property type="protein sequence ID" value="ELY88908.1"/>
    <property type="molecule type" value="Genomic_DNA"/>
</dbReference>
<dbReference type="InterPro" id="IPR016040">
    <property type="entry name" value="NAD(P)-bd_dom"/>
</dbReference>
<feature type="domain" description="NAD(P)-binding" evidence="1">
    <location>
        <begin position="7"/>
        <end position="151"/>
    </location>
</feature>
<dbReference type="Gene3D" id="3.40.50.720">
    <property type="entry name" value="NAD(P)-binding Rossmann-like Domain"/>
    <property type="match status" value="1"/>
</dbReference>
<name>L9ZUS1_9EURY</name>
<dbReference type="FunFam" id="3.40.50.720:FF:000702">
    <property type="entry name" value="NADH dehydrogenase (Ubiquinone)"/>
    <property type="match status" value="1"/>
</dbReference>
<evidence type="ECO:0000313" key="3">
    <source>
        <dbReference type="Proteomes" id="UP000011648"/>
    </source>
</evidence>
<dbReference type="PANTHER" id="PTHR12126:SF11">
    <property type="entry name" value="NADH DEHYDROGENASE [UBIQUINONE] 1 ALPHA SUBCOMPLEX SUBUNIT 9, MITOCHONDRIAL"/>
    <property type="match status" value="1"/>
</dbReference>
<accession>L9ZUS1</accession>
<dbReference type="SUPFAM" id="SSF51735">
    <property type="entry name" value="NAD(P)-binding Rossmann-fold domains"/>
    <property type="match status" value="1"/>
</dbReference>
<dbReference type="AlphaFoldDB" id="L9ZUS1"/>
<proteinExistence type="predicted"/>
<evidence type="ECO:0000259" key="1">
    <source>
        <dbReference type="Pfam" id="PF13460"/>
    </source>
</evidence>
<dbReference type="PANTHER" id="PTHR12126">
    <property type="entry name" value="NADH-UBIQUINONE OXIDOREDUCTASE 39 KDA SUBUNIT-RELATED"/>
    <property type="match status" value="1"/>
</dbReference>
<dbReference type="Pfam" id="PF13460">
    <property type="entry name" value="NAD_binding_10"/>
    <property type="match status" value="1"/>
</dbReference>